<organism evidence="11 12">
    <name type="scientific">Vibrio echinoideorum</name>
    <dbReference type="NCBI Taxonomy" id="2100116"/>
    <lineage>
        <taxon>Bacteria</taxon>
        <taxon>Pseudomonadati</taxon>
        <taxon>Pseudomonadota</taxon>
        <taxon>Gammaproteobacteria</taxon>
        <taxon>Vibrionales</taxon>
        <taxon>Vibrionaceae</taxon>
        <taxon>Vibrio</taxon>
    </lineage>
</organism>
<dbReference type="SUPFAM" id="SSF47384">
    <property type="entry name" value="Homodimeric domain of signal transducing histidine kinase"/>
    <property type="match status" value="1"/>
</dbReference>
<dbReference type="Pfam" id="PF11884">
    <property type="entry name" value="DUF3404"/>
    <property type="match status" value="1"/>
</dbReference>
<keyword evidence="5" id="KW-0597">Phosphoprotein</keyword>
<keyword evidence="4" id="KW-1003">Cell membrane</keyword>
<dbReference type="InterPro" id="IPR003661">
    <property type="entry name" value="HisK_dim/P_dom"/>
</dbReference>
<evidence type="ECO:0000313" key="12">
    <source>
        <dbReference type="Proteomes" id="UP001377160"/>
    </source>
</evidence>
<dbReference type="Proteomes" id="UP001377160">
    <property type="component" value="Unassembled WGS sequence"/>
</dbReference>
<accession>A0ABU9FLJ0</accession>
<keyword evidence="6" id="KW-0808">Transferase</keyword>
<dbReference type="Pfam" id="PF02518">
    <property type="entry name" value="HATPase_c"/>
    <property type="match status" value="1"/>
</dbReference>
<dbReference type="EMBL" id="JBANDX010000001">
    <property type="protein sequence ID" value="MEL0607056.1"/>
    <property type="molecule type" value="Genomic_DNA"/>
</dbReference>
<dbReference type="CDD" id="cd00082">
    <property type="entry name" value="HisKA"/>
    <property type="match status" value="1"/>
</dbReference>
<dbReference type="SUPFAM" id="SSF55874">
    <property type="entry name" value="ATPase domain of HSP90 chaperone/DNA topoisomerase II/histidine kinase"/>
    <property type="match status" value="1"/>
</dbReference>
<dbReference type="EC" id="2.7.13.3" evidence="3"/>
<comment type="catalytic activity">
    <reaction evidence="1">
        <text>ATP + protein L-histidine = ADP + protein N-phospho-L-histidine.</text>
        <dbReference type="EC" id="2.7.13.3"/>
    </reaction>
</comment>
<feature type="domain" description="Histidine kinase" evidence="10">
    <location>
        <begin position="276"/>
        <end position="477"/>
    </location>
</feature>
<evidence type="ECO:0000256" key="1">
    <source>
        <dbReference type="ARBA" id="ARBA00000085"/>
    </source>
</evidence>
<comment type="subcellular location">
    <subcellularLocation>
        <location evidence="2">Cell membrane</location>
        <topology evidence="2">Multi-pass membrane protein</topology>
    </subcellularLocation>
</comment>
<protein>
    <recommendedName>
        <fullName evidence="3">histidine kinase</fullName>
        <ecNumber evidence="3">2.7.13.3</ecNumber>
    </recommendedName>
</protein>
<dbReference type="PANTHER" id="PTHR44936">
    <property type="entry name" value="SENSOR PROTEIN CREC"/>
    <property type="match status" value="1"/>
</dbReference>
<dbReference type="InterPro" id="IPR005467">
    <property type="entry name" value="His_kinase_dom"/>
</dbReference>
<evidence type="ECO:0000256" key="6">
    <source>
        <dbReference type="ARBA" id="ARBA00022679"/>
    </source>
</evidence>
<dbReference type="InterPro" id="IPR036097">
    <property type="entry name" value="HisK_dim/P_sf"/>
</dbReference>
<evidence type="ECO:0000256" key="3">
    <source>
        <dbReference type="ARBA" id="ARBA00012438"/>
    </source>
</evidence>
<dbReference type="InterPro" id="IPR050980">
    <property type="entry name" value="2C_sensor_his_kinase"/>
</dbReference>
<keyword evidence="4" id="KW-0472">Membrane</keyword>
<keyword evidence="7" id="KW-0418">Kinase</keyword>
<evidence type="ECO:0000256" key="7">
    <source>
        <dbReference type="ARBA" id="ARBA00022777"/>
    </source>
</evidence>
<name>A0ABU9FLJ0_9VIBR</name>
<evidence type="ECO:0000256" key="4">
    <source>
        <dbReference type="ARBA" id="ARBA00022475"/>
    </source>
</evidence>
<evidence type="ECO:0000256" key="8">
    <source>
        <dbReference type="ARBA" id="ARBA00023012"/>
    </source>
</evidence>
<keyword evidence="9" id="KW-0732">Signal</keyword>
<sequence>MRRLTLALCLIFWLPTPANAQSLQDKWQTLYQLSWQSSSILVSQQELVQYPKVLLHERSRYPDFNQFSWDDIAALASIQDHCRAIESNNPSLRDAIEFELALCNQKTLDSIWFAAHSKRHPAGGSFADRYSAAFPEHDEKSHADINEQIRPFLSITNSKHPLYEKLQTLTAEGRGALLNGYRAWQEGDVLWLSGEQGWKAIPSEVWQTLAEQQGMTLMGENCSFRYSNICVNEPSYDPLPMKILSISLLLILSSVSGRTLYLRRKHRKERQFVLQLLTHELRTPITSLGLTVEMFRNRYDDFSDETQGAVWRLISDYQRLSQLTENSKVYLSADQSEPLLKQNASLEEWLDHVCEKHNIAYQCTESDIELNLPYYWLTICLDNLIKNAKQHGKGKILVKVALAEKLTIEVQDEGHFPSLIQRLISRVTPTTIHKQDNMGIGLTIVEHLVKQANGRLIILRNPTRCILEITYEHPTSD</sequence>
<evidence type="ECO:0000256" key="2">
    <source>
        <dbReference type="ARBA" id="ARBA00004651"/>
    </source>
</evidence>
<dbReference type="RefSeq" id="WP_341634128.1">
    <property type="nucleotide sequence ID" value="NZ_JBANDX010000001.1"/>
</dbReference>
<feature type="chain" id="PRO_5046159819" description="histidine kinase" evidence="9">
    <location>
        <begin position="21"/>
        <end position="477"/>
    </location>
</feature>
<keyword evidence="12" id="KW-1185">Reference proteome</keyword>
<evidence type="ECO:0000313" key="11">
    <source>
        <dbReference type="EMBL" id="MEL0607056.1"/>
    </source>
</evidence>
<dbReference type="Pfam" id="PF00512">
    <property type="entry name" value="HisKA"/>
    <property type="match status" value="1"/>
</dbReference>
<comment type="caution">
    <text evidence="11">The sequence shown here is derived from an EMBL/GenBank/DDBJ whole genome shotgun (WGS) entry which is preliminary data.</text>
</comment>
<dbReference type="Gene3D" id="3.30.565.10">
    <property type="entry name" value="Histidine kinase-like ATPase, C-terminal domain"/>
    <property type="match status" value="1"/>
</dbReference>
<dbReference type="InterPro" id="IPR003594">
    <property type="entry name" value="HATPase_dom"/>
</dbReference>
<reference evidence="11 12" key="1">
    <citation type="submission" date="2024-02" db="EMBL/GenBank/DDBJ databases">
        <title>Bacteria isolated from the canopy kelp, Nereocystis luetkeana.</title>
        <authorList>
            <person name="Pfister C.A."/>
            <person name="Younker I.T."/>
            <person name="Light S.H."/>
        </authorList>
    </citation>
    <scope>NUCLEOTIDE SEQUENCE [LARGE SCALE GENOMIC DNA]</scope>
    <source>
        <strain evidence="11 12">TI.1.15</strain>
    </source>
</reference>
<keyword evidence="8" id="KW-0902">Two-component regulatory system</keyword>
<evidence type="ECO:0000256" key="5">
    <source>
        <dbReference type="ARBA" id="ARBA00022553"/>
    </source>
</evidence>
<evidence type="ECO:0000256" key="9">
    <source>
        <dbReference type="SAM" id="SignalP"/>
    </source>
</evidence>
<dbReference type="PROSITE" id="PS50109">
    <property type="entry name" value="HIS_KIN"/>
    <property type="match status" value="1"/>
</dbReference>
<dbReference type="InterPro" id="IPR036890">
    <property type="entry name" value="HATPase_C_sf"/>
</dbReference>
<feature type="signal peptide" evidence="9">
    <location>
        <begin position="1"/>
        <end position="20"/>
    </location>
</feature>
<dbReference type="Gene3D" id="1.10.287.130">
    <property type="match status" value="1"/>
</dbReference>
<evidence type="ECO:0000259" key="10">
    <source>
        <dbReference type="PROSITE" id="PS50109"/>
    </source>
</evidence>
<dbReference type="SMART" id="SM00388">
    <property type="entry name" value="HisKA"/>
    <property type="match status" value="1"/>
</dbReference>
<gene>
    <name evidence="11" type="ORF">V8Z71_01955</name>
</gene>
<dbReference type="PANTHER" id="PTHR44936:SF9">
    <property type="entry name" value="SENSOR PROTEIN CREC"/>
    <property type="match status" value="1"/>
</dbReference>
<proteinExistence type="predicted"/>
<dbReference type="InterPro" id="IPR021821">
    <property type="entry name" value="VxrA_SD"/>
</dbReference>